<reference evidence="2" key="2">
    <citation type="journal article" date="2023" name="Int. J. Mol. Sci.">
        <title>De Novo Assembly and Annotation of 11 Diverse Shrub Willow (Salix) Genomes Reveals Novel Gene Organization in Sex-Linked Regions.</title>
        <authorList>
            <person name="Hyden B."/>
            <person name="Feng K."/>
            <person name="Yates T.B."/>
            <person name="Jawdy S."/>
            <person name="Cereghino C."/>
            <person name="Smart L.B."/>
            <person name="Muchero W."/>
        </authorList>
    </citation>
    <scope>NUCLEOTIDE SEQUENCE [LARGE SCALE GENOMIC DNA]</scope>
    <source>
        <tissue evidence="2">Shoot tip</tissue>
    </source>
</reference>
<gene>
    <name evidence="2" type="ORF">OIU85_007492</name>
</gene>
<comment type="caution">
    <text evidence="2">The sequence shown here is derived from an EMBL/GenBank/DDBJ whole genome shotgun (WGS) entry which is preliminary data.</text>
</comment>
<evidence type="ECO:0000313" key="2">
    <source>
        <dbReference type="EMBL" id="KAJ6683800.1"/>
    </source>
</evidence>
<evidence type="ECO:0000256" key="1">
    <source>
        <dbReference type="SAM" id="MobiDB-lite"/>
    </source>
</evidence>
<dbReference type="Proteomes" id="UP001151529">
    <property type="component" value="Chromosome 17"/>
</dbReference>
<dbReference type="AlphaFoldDB" id="A0A9Q0P8X4"/>
<feature type="region of interest" description="Disordered" evidence="1">
    <location>
        <begin position="1"/>
        <end position="24"/>
    </location>
</feature>
<dbReference type="InterPro" id="IPR044218">
    <property type="entry name" value="SWEETIE"/>
</dbReference>
<reference evidence="2" key="1">
    <citation type="submission" date="2022-11" db="EMBL/GenBank/DDBJ databases">
        <authorList>
            <person name="Hyden B.L."/>
            <person name="Feng K."/>
            <person name="Yates T."/>
            <person name="Jawdy S."/>
            <person name="Smart L.B."/>
            <person name="Muchero W."/>
        </authorList>
    </citation>
    <scope>NUCLEOTIDE SEQUENCE</scope>
    <source>
        <tissue evidence="2">Shoot tip</tissue>
    </source>
</reference>
<name>A0A9Q0P8X4_SALVM</name>
<feature type="non-terminal residue" evidence="2">
    <location>
        <position position="1"/>
    </location>
</feature>
<dbReference type="Pfam" id="PF20210">
    <property type="entry name" value="Laa1_Sip1_HTR5"/>
    <property type="match status" value="1"/>
</dbReference>
<dbReference type="EMBL" id="JAPFFL010000013">
    <property type="protein sequence ID" value="KAJ6683800.1"/>
    <property type="molecule type" value="Genomic_DNA"/>
</dbReference>
<proteinExistence type="predicted"/>
<organism evidence="2 3">
    <name type="scientific">Salix viminalis</name>
    <name type="common">Common osier</name>
    <name type="synonym">Basket willow</name>
    <dbReference type="NCBI Taxonomy" id="40686"/>
    <lineage>
        <taxon>Eukaryota</taxon>
        <taxon>Viridiplantae</taxon>
        <taxon>Streptophyta</taxon>
        <taxon>Embryophyta</taxon>
        <taxon>Tracheophyta</taxon>
        <taxon>Spermatophyta</taxon>
        <taxon>Magnoliopsida</taxon>
        <taxon>eudicotyledons</taxon>
        <taxon>Gunneridae</taxon>
        <taxon>Pentapetalae</taxon>
        <taxon>rosids</taxon>
        <taxon>fabids</taxon>
        <taxon>Malpighiales</taxon>
        <taxon>Salicaceae</taxon>
        <taxon>Saliceae</taxon>
        <taxon>Salix</taxon>
    </lineage>
</organism>
<protein>
    <submittedName>
        <fullName evidence="2">Uncharacterized protein</fullName>
    </submittedName>
</protein>
<dbReference type="InterPro" id="IPR046837">
    <property type="entry name" value="Laa1/Sip1/HEATR5-like_HEAT"/>
</dbReference>
<dbReference type="OrthoDB" id="192608at2759"/>
<sequence>MDLGEDDENMVSGSKGMPMQGSAFGAHRINHNRDKHLRYRTRVFAAECLSHLPIAVGKNPAHFDLSLARKQYTNGGLSRDWLVLHVQELISLAYQISTIQFENMRPIGVGLLTAILDK</sequence>
<keyword evidence="3" id="KW-1185">Reference proteome</keyword>
<dbReference type="PANTHER" id="PTHR46975">
    <property type="entry name" value="PROTEIN SWEETIE"/>
    <property type="match status" value="1"/>
</dbReference>
<dbReference type="PANTHER" id="PTHR46975:SF2">
    <property type="entry name" value="PROTEIN SWEETIE"/>
    <property type="match status" value="1"/>
</dbReference>
<dbReference type="GO" id="GO:0005975">
    <property type="term" value="P:carbohydrate metabolic process"/>
    <property type="evidence" value="ECO:0007669"/>
    <property type="project" value="InterPro"/>
</dbReference>
<evidence type="ECO:0000313" key="3">
    <source>
        <dbReference type="Proteomes" id="UP001151529"/>
    </source>
</evidence>
<accession>A0A9Q0P8X4</accession>